<feature type="transmembrane region" description="Helical" evidence="1">
    <location>
        <begin position="114"/>
        <end position="135"/>
    </location>
</feature>
<dbReference type="EMBL" id="CP008887">
    <property type="protein sequence ID" value="AIU70726.1"/>
    <property type="molecule type" value="Genomic_DNA"/>
</dbReference>
<evidence type="ECO:0000313" key="3">
    <source>
        <dbReference type="Proteomes" id="UP000029980"/>
    </source>
</evidence>
<feature type="transmembrane region" description="Helical" evidence="1">
    <location>
        <begin position="155"/>
        <end position="177"/>
    </location>
</feature>
<keyword evidence="1" id="KW-0812">Transmembrane</keyword>
<dbReference type="KEGG" id="teu:TEU_10490"/>
<dbReference type="GeneID" id="25153859"/>
<evidence type="ECO:0000256" key="1">
    <source>
        <dbReference type="SAM" id="Phobius"/>
    </source>
</evidence>
<feature type="transmembrane region" description="Helical" evidence="1">
    <location>
        <begin position="12"/>
        <end position="32"/>
    </location>
</feature>
<dbReference type="Proteomes" id="UP000029980">
    <property type="component" value="Chromosome"/>
</dbReference>
<feature type="transmembrane region" description="Helical" evidence="1">
    <location>
        <begin position="184"/>
        <end position="201"/>
    </location>
</feature>
<organism evidence="2 3">
    <name type="scientific">Thermococcus eurythermalis</name>
    <dbReference type="NCBI Taxonomy" id="1505907"/>
    <lineage>
        <taxon>Archaea</taxon>
        <taxon>Methanobacteriati</taxon>
        <taxon>Methanobacteriota</taxon>
        <taxon>Thermococci</taxon>
        <taxon>Thermococcales</taxon>
        <taxon>Thermococcaceae</taxon>
        <taxon>Thermococcus</taxon>
    </lineage>
</organism>
<feature type="transmembrane region" description="Helical" evidence="1">
    <location>
        <begin position="230"/>
        <end position="249"/>
    </location>
</feature>
<keyword evidence="1" id="KW-1133">Transmembrane helix</keyword>
<protein>
    <submittedName>
        <fullName evidence="2">Uncharacterized protein</fullName>
    </submittedName>
</protein>
<keyword evidence="3" id="KW-1185">Reference proteome</keyword>
<dbReference type="STRING" id="1505907.TEU_10490"/>
<dbReference type="AlphaFoldDB" id="A0A097QWA0"/>
<dbReference type="OrthoDB" id="101013at2157"/>
<keyword evidence="1" id="KW-0472">Membrane</keyword>
<dbReference type="HOGENOM" id="CLU_093725_0_0_2"/>
<reference evidence="2 3" key="1">
    <citation type="journal article" date="2015" name="Int. J. Syst. Evol. Microbiol.">
        <title>Thermococcus eurythermalis sp. nov., a conditional piezophilic hyperthermophilic archaeon with a wide temperature range isolated from an oil-immersed chimney in the Guaymas Basin.</title>
        <authorList>
            <person name="Zhao W."/>
            <person name="Zeng X."/>
            <person name="Xiao X."/>
        </authorList>
    </citation>
    <scope>NUCLEOTIDE SEQUENCE [LARGE SCALE GENOMIC DNA]</scope>
    <source>
        <strain evidence="2 3">A501</strain>
    </source>
</reference>
<proteinExistence type="predicted"/>
<sequence length="255" mass="27885">MGRLKTLLKWEFNDVIKNVLFLFGLVLVGMSMKKSIMDVNYIPGFASGTEIKLFGPSLAHGVAGEIHGMLYLSDVWTLMGFLTLLLGALSFRYDRDSGVARSIYSLPYSNTEIFGVKLLSILVYSVLMILLPFAYVTLTSYTSIAGYLPEVTSGFMSDALIIVLFLILYLVAVATLVSLASPNAFLAFMVGFTIVYAPKILGLESIPPALFTYALHRCGSTDFTPLTAQYLGWGIAVPLLLLGAALVLIRRRDVV</sequence>
<accession>A0A097QWA0</accession>
<feature type="transmembrane region" description="Helical" evidence="1">
    <location>
        <begin position="75"/>
        <end position="93"/>
    </location>
</feature>
<evidence type="ECO:0000313" key="2">
    <source>
        <dbReference type="EMBL" id="AIU70726.1"/>
    </source>
</evidence>
<dbReference type="RefSeq" id="WP_050003691.1">
    <property type="nucleotide sequence ID" value="NZ_CP008887.1"/>
</dbReference>
<name>A0A097QWA0_9EURY</name>
<gene>
    <name evidence="2" type="ORF">TEU_10490</name>
</gene>